<gene>
    <name evidence="4" type="ORF">CALCODRAFT_40266</name>
</gene>
<evidence type="ECO:0000256" key="3">
    <source>
        <dbReference type="ARBA" id="ARBA00023002"/>
    </source>
</evidence>
<dbReference type="Gene3D" id="3.40.50.720">
    <property type="entry name" value="NAD(P)-binding Rossmann-like Domain"/>
    <property type="match status" value="1"/>
</dbReference>
<dbReference type="PRINTS" id="PR00081">
    <property type="entry name" value="GDHRDH"/>
</dbReference>
<dbReference type="InParanoid" id="A0A165DWA6"/>
<proteinExistence type="inferred from homology"/>
<dbReference type="EMBL" id="KV424031">
    <property type="protein sequence ID" value="KZT53671.1"/>
    <property type="molecule type" value="Genomic_DNA"/>
</dbReference>
<dbReference type="AlphaFoldDB" id="A0A165DWA6"/>
<evidence type="ECO:0000313" key="5">
    <source>
        <dbReference type="Proteomes" id="UP000076842"/>
    </source>
</evidence>
<dbReference type="InterPro" id="IPR002347">
    <property type="entry name" value="SDR_fam"/>
</dbReference>
<accession>A0A165DWA6</accession>
<dbReference type="OrthoDB" id="1933717at2759"/>
<comment type="similarity">
    <text evidence="1">Belongs to the short-chain dehydrogenases/reductases (SDR) family.</text>
</comment>
<name>A0A165DWA6_9BASI</name>
<evidence type="ECO:0000313" key="4">
    <source>
        <dbReference type="EMBL" id="KZT53671.1"/>
    </source>
</evidence>
<keyword evidence="2" id="KW-0521">NADP</keyword>
<dbReference type="InterPro" id="IPR036291">
    <property type="entry name" value="NAD(P)-bd_dom_sf"/>
</dbReference>
<dbReference type="InterPro" id="IPR020904">
    <property type="entry name" value="Sc_DH/Rdtase_CS"/>
</dbReference>
<dbReference type="PROSITE" id="PS00061">
    <property type="entry name" value="ADH_SHORT"/>
    <property type="match status" value="1"/>
</dbReference>
<dbReference type="SUPFAM" id="SSF51735">
    <property type="entry name" value="NAD(P)-binding Rossmann-fold domains"/>
    <property type="match status" value="1"/>
</dbReference>
<organism evidence="4 5">
    <name type="scientific">Calocera cornea HHB12733</name>
    <dbReference type="NCBI Taxonomy" id="1353952"/>
    <lineage>
        <taxon>Eukaryota</taxon>
        <taxon>Fungi</taxon>
        <taxon>Dikarya</taxon>
        <taxon>Basidiomycota</taxon>
        <taxon>Agaricomycotina</taxon>
        <taxon>Dacrymycetes</taxon>
        <taxon>Dacrymycetales</taxon>
        <taxon>Dacrymycetaceae</taxon>
        <taxon>Calocera</taxon>
    </lineage>
</organism>
<reference evidence="4 5" key="1">
    <citation type="journal article" date="2016" name="Mol. Biol. Evol.">
        <title>Comparative Genomics of Early-Diverging Mushroom-Forming Fungi Provides Insights into the Origins of Lignocellulose Decay Capabilities.</title>
        <authorList>
            <person name="Nagy L.G."/>
            <person name="Riley R."/>
            <person name="Tritt A."/>
            <person name="Adam C."/>
            <person name="Daum C."/>
            <person name="Floudas D."/>
            <person name="Sun H."/>
            <person name="Yadav J.S."/>
            <person name="Pangilinan J."/>
            <person name="Larsson K.H."/>
            <person name="Matsuura K."/>
            <person name="Barry K."/>
            <person name="Labutti K."/>
            <person name="Kuo R."/>
            <person name="Ohm R.A."/>
            <person name="Bhattacharya S.S."/>
            <person name="Shirouzu T."/>
            <person name="Yoshinaga Y."/>
            <person name="Martin F.M."/>
            <person name="Grigoriev I.V."/>
            <person name="Hibbett D.S."/>
        </authorList>
    </citation>
    <scope>NUCLEOTIDE SEQUENCE [LARGE SCALE GENOMIC DNA]</scope>
    <source>
        <strain evidence="4 5">HHB12733</strain>
    </source>
</reference>
<dbReference type="Proteomes" id="UP000076842">
    <property type="component" value="Unassembled WGS sequence"/>
</dbReference>
<evidence type="ECO:0000256" key="1">
    <source>
        <dbReference type="ARBA" id="ARBA00006484"/>
    </source>
</evidence>
<dbReference type="CDD" id="cd05233">
    <property type="entry name" value="SDR_c"/>
    <property type="match status" value="1"/>
</dbReference>
<sequence length="315" mass="34374">MLLRCTCWLQRLRQSLLVIHAAFDDDHEEEDLPVTFHHDIYPGIHPKKYKDTAAGKIVFITGASRGIGAATAIAFAESGASLFLVARKLDTLNAVKTSILEASPGTAIGLHPADVVASEQVEAAVQACIAQFGRIDITIANAGASEKFGRGLVDIDPSEWWRIWEVNVRGTFNTAHYVIPYLAKTAGYLLITTSRAAQKRREGTSAYASSKHAINRIAEFIALEHDSDGIKVFALHPGSVKTDMAINDGGPMIAHLLIDDVKLPAWTMVRLASGSEDYLSGRYVSAYWDLDEVAVQFKEGIMRDDALKNRLSLPG</sequence>
<protein>
    <submittedName>
        <fullName evidence="4">NAD(P)-binding protein</fullName>
    </submittedName>
</protein>
<evidence type="ECO:0000256" key="2">
    <source>
        <dbReference type="ARBA" id="ARBA00022857"/>
    </source>
</evidence>
<keyword evidence="3" id="KW-0560">Oxidoreductase</keyword>
<dbReference type="Pfam" id="PF00106">
    <property type="entry name" value="adh_short"/>
    <property type="match status" value="1"/>
</dbReference>
<dbReference type="PANTHER" id="PTHR42901">
    <property type="entry name" value="ALCOHOL DEHYDROGENASE"/>
    <property type="match status" value="1"/>
</dbReference>
<dbReference type="GO" id="GO:0016491">
    <property type="term" value="F:oxidoreductase activity"/>
    <property type="evidence" value="ECO:0007669"/>
    <property type="project" value="UniProtKB-KW"/>
</dbReference>
<keyword evidence="5" id="KW-1185">Reference proteome</keyword>
<dbReference type="PANTHER" id="PTHR42901:SF1">
    <property type="entry name" value="ALCOHOL DEHYDROGENASE"/>
    <property type="match status" value="1"/>
</dbReference>
<dbReference type="STRING" id="1353952.A0A165DWA6"/>